<dbReference type="OrthoDB" id="1797240at2"/>
<name>A0A3G1KVC1_FORW1</name>
<evidence type="ECO:0008006" key="4">
    <source>
        <dbReference type="Google" id="ProtNLM"/>
    </source>
</evidence>
<dbReference type="EMBL" id="CP017634">
    <property type="protein sequence ID" value="ATW26155.1"/>
    <property type="molecule type" value="Genomic_DNA"/>
</dbReference>
<feature type="transmembrane region" description="Helical" evidence="1">
    <location>
        <begin position="36"/>
        <end position="60"/>
    </location>
</feature>
<feature type="transmembrane region" description="Helical" evidence="1">
    <location>
        <begin position="98"/>
        <end position="118"/>
    </location>
</feature>
<keyword evidence="1" id="KW-0812">Transmembrane</keyword>
<keyword evidence="1" id="KW-0472">Membrane</keyword>
<evidence type="ECO:0000313" key="2">
    <source>
        <dbReference type="EMBL" id="ATW26155.1"/>
    </source>
</evidence>
<evidence type="ECO:0000313" key="3">
    <source>
        <dbReference type="Proteomes" id="UP000323521"/>
    </source>
</evidence>
<keyword evidence="3" id="KW-1185">Reference proteome</keyword>
<reference evidence="2 3" key="1">
    <citation type="submission" date="2016-10" db="EMBL/GenBank/DDBJ databases">
        <title>Complete Genome Sequence of Peptococcaceae strain DCMF.</title>
        <authorList>
            <person name="Edwards R.J."/>
            <person name="Holland S.I."/>
            <person name="Deshpande N.P."/>
            <person name="Wong Y.K."/>
            <person name="Ertan H."/>
            <person name="Manefield M."/>
            <person name="Russell T.L."/>
            <person name="Lee M.J."/>
        </authorList>
    </citation>
    <scope>NUCLEOTIDE SEQUENCE [LARGE SCALE GENOMIC DNA]</scope>
    <source>
        <strain evidence="2 3">DCMF</strain>
    </source>
</reference>
<feature type="transmembrane region" description="Helical" evidence="1">
    <location>
        <begin position="12"/>
        <end position="30"/>
    </location>
</feature>
<evidence type="ECO:0000256" key="1">
    <source>
        <dbReference type="SAM" id="Phobius"/>
    </source>
</evidence>
<protein>
    <recommendedName>
        <fullName evidence="4">DUF2878 domain-containing protein</fullName>
    </recommendedName>
</protein>
<dbReference type="Proteomes" id="UP000323521">
    <property type="component" value="Chromosome"/>
</dbReference>
<sequence>MFIGLGKSVFFFYKALLFGLATVIVIPRNVYKRYLIYGFMFGAIGDLIVATIFGPLLHIIRYKNMGVFNIFGIVSFWTPIAWMFAFMLFFYFLPVRRIFLYPYIIGFSFFGYMVGIVLKQLGLFEYIGSYIYFAPLTFIVWFSIAAWIYLKDSSISLH</sequence>
<proteinExistence type="predicted"/>
<keyword evidence="1" id="KW-1133">Transmembrane helix</keyword>
<organism evidence="2 3">
    <name type="scientific">Formimonas warabiya</name>
    <dbReference type="NCBI Taxonomy" id="1761012"/>
    <lineage>
        <taxon>Bacteria</taxon>
        <taxon>Bacillati</taxon>
        <taxon>Bacillota</taxon>
        <taxon>Clostridia</taxon>
        <taxon>Eubacteriales</taxon>
        <taxon>Peptococcaceae</taxon>
        <taxon>Candidatus Formimonas</taxon>
    </lineage>
</organism>
<accession>A0A3G1KVC1</accession>
<gene>
    <name evidence="2" type="ORF">DCMF_16490</name>
</gene>
<dbReference type="KEGG" id="fwa:DCMF_16490"/>
<dbReference type="RefSeq" id="WP_148135432.1">
    <property type="nucleotide sequence ID" value="NZ_CP017634.1"/>
</dbReference>
<feature type="transmembrane region" description="Helical" evidence="1">
    <location>
        <begin position="67"/>
        <end position="92"/>
    </location>
</feature>
<dbReference type="AlphaFoldDB" id="A0A3G1KVC1"/>
<feature type="transmembrane region" description="Helical" evidence="1">
    <location>
        <begin position="130"/>
        <end position="150"/>
    </location>
</feature>